<reference evidence="3" key="1">
    <citation type="submission" date="2020-04" db="EMBL/GenBank/DDBJ databases">
        <authorList>
            <person name="Alioto T."/>
            <person name="Alioto T."/>
            <person name="Gomez Garrido J."/>
        </authorList>
    </citation>
    <scope>NUCLEOTIDE SEQUENCE</scope>
    <source>
        <strain evidence="3">A484AB</strain>
    </source>
</reference>
<dbReference type="AlphaFoldDB" id="A0A7D9J2B1"/>
<feature type="compositionally biased region" description="Polar residues" evidence="1">
    <location>
        <begin position="1"/>
        <end position="15"/>
    </location>
</feature>
<dbReference type="InterPro" id="IPR036514">
    <property type="entry name" value="SGNH_hydro_sf"/>
</dbReference>
<organism evidence="3 4">
    <name type="scientific">Paramuricea clavata</name>
    <name type="common">Red gorgonian</name>
    <name type="synonym">Violescent sea-whip</name>
    <dbReference type="NCBI Taxonomy" id="317549"/>
    <lineage>
        <taxon>Eukaryota</taxon>
        <taxon>Metazoa</taxon>
        <taxon>Cnidaria</taxon>
        <taxon>Anthozoa</taxon>
        <taxon>Octocorallia</taxon>
        <taxon>Malacalcyonacea</taxon>
        <taxon>Plexauridae</taxon>
        <taxon>Paramuricea</taxon>
    </lineage>
</organism>
<dbReference type="Gene3D" id="3.40.50.1110">
    <property type="entry name" value="SGNH hydrolase"/>
    <property type="match status" value="1"/>
</dbReference>
<dbReference type="InterPro" id="IPR013830">
    <property type="entry name" value="SGNH_hydro"/>
</dbReference>
<dbReference type="Proteomes" id="UP001152795">
    <property type="component" value="Unassembled WGS sequence"/>
</dbReference>
<gene>
    <name evidence="3" type="ORF">PACLA_8A016824</name>
</gene>
<protein>
    <recommendedName>
        <fullName evidence="2">SGNH hydrolase-type esterase domain-containing protein</fullName>
    </recommendedName>
</protein>
<dbReference type="PANTHER" id="PTHR30383:SF5">
    <property type="entry name" value="SGNH HYDROLASE-TYPE ESTERASE DOMAIN-CONTAINING PROTEIN"/>
    <property type="match status" value="1"/>
</dbReference>
<dbReference type="PANTHER" id="PTHR30383">
    <property type="entry name" value="THIOESTERASE 1/PROTEASE 1/LYSOPHOSPHOLIPASE L1"/>
    <property type="match status" value="1"/>
</dbReference>
<dbReference type="InterPro" id="IPR051532">
    <property type="entry name" value="Ester_Hydrolysis_Enzymes"/>
</dbReference>
<feature type="domain" description="SGNH hydrolase-type esterase" evidence="2">
    <location>
        <begin position="75"/>
        <end position="205"/>
    </location>
</feature>
<dbReference type="SUPFAM" id="SSF52266">
    <property type="entry name" value="SGNH hydrolase"/>
    <property type="match status" value="1"/>
</dbReference>
<feature type="non-terminal residue" evidence="3">
    <location>
        <position position="1"/>
    </location>
</feature>
<evidence type="ECO:0000313" key="3">
    <source>
        <dbReference type="EMBL" id="CAB4020517.1"/>
    </source>
</evidence>
<comment type="caution">
    <text evidence="3">The sequence shown here is derived from an EMBL/GenBank/DDBJ whole genome shotgun (WGS) entry which is preliminary data.</text>
</comment>
<dbReference type="OrthoDB" id="10072345at2759"/>
<dbReference type="EMBL" id="CACRXK020010993">
    <property type="protein sequence ID" value="CAB4020517.1"/>
    <property type="molecule type" value="Genomic_DNA"/>
</dbReference>
<evidence type="ECO:0000256" key="1">
    <source>
        <dbReference type="SAM" id="MobiDB-lite"/>
    </source>
</evidence>
<dbReference type="Pfam" id="PF13472">
    <property type="entry name" value="Lipase_GDSL_2"/>
    <property type="match status" value="1"/>
</dbReference>
<feature type="region of interest" description="Disordered" evidence="1">
    <location>
        <begin position="1"/>
        <end position="55"/>
    </location>
</feature>
<feature type="compositionally biased region" description="Polar residues" evidence="1">
    <location>
        <begin position="34"/>
        <end position="55"/>
    </location>
</feature>
<name>A0A7D9J2B1_PARCT</name>
<dbReference type="GO" id="GO:0004622">
    <property type="term" value="F:phosphatidylcholine lysophospholipase activity"/>
    <property type="evidence" value="ECO:0007669"/>
    <property type="project" value="TreeGrafter"/>
</dbReference>
<accession>A0A7D9J2B1</accession>
<evidence type="ECO:0000313" key="4">
    <source>
        <dbReference type="Proteomes" id="UP001152795"/>
    </source>
</evidence>
<proteinExistence type="predicted"/>
<keyword evidence="4" id="KW-1185">Reference proteome</keyword>
<evidence type="ECO:0000259" key="2">
    <source>
        <dbReference type="Pfam" id="PF13472"/>
    </source>
</evidence>
<sequence>QPTTSDHSKSQQPLQDRNDQDTSQKARSKKPHSEQCSASEHPEVQQSPQNSNRNHQNSIVLIGDSMIKNIIPEKMTQRKVYKYTHSGKTADQIASEVENINLHEASSHVIIHAGTNDLSLDSSNDCIDSIENLCLSVQNKFANAKIGVSSIIIRDDISVNDKIQEVNEGIKELCRNRNYSFIDNSNIKLNALKGSKLHLNARGSALLASRFIKFLRGELSPGPSTQPRTENFRLKETLRQMLNLIRRISMQT</sequence>